<dbReference type="RefSeq" id="XP_066670801.1">
    <property type="nucleotide sequence ID" value="XM_066807183.1"/>
</dbReference>
<organism evidence="1 2">
    <name type="scientific">Apiospora hydei</name>
    <dbReference type="NCBI Taxonomy" id="1337664"/>
    <lineage>
        <taxon>Eukaryota</taxon>
        <taxon>Fungi</taxon>
        <taxon>Dikarya</taxon>
        <taxon>Ascomycota</taxon>
        <taxon>Pezizomycotina</taxon>
        <taxon>Sordariomycetes</taxon>
        <taxon>Xylariomycetidae</taxon>
        <taxon>Amphisphaeriales</taxon>
        <taxon>Apiosporaceae</taxon>
        <taxon>Apiospora</taxon>
    </lineage>
</organism>
<dbReference type="GeneID" id="92040243"/>
<proteinExistence type="predicted"/>
<evidence type="ECO:0000313" key="2">
    <source>
        <dbReference type="Proteomes" id="UP001433268"/>
    </source>
</evidence>
<protein>
    <recommendedName>
        <fullName evidence="3">Heterokaryon incompatibility domain-containing protein</fullName>
    </recommendedName>
</protein>
<evidence type="ECO:0000313" key="1">
    <source>
        <dbReference type="EMBL" id="KAK8087907.1"/>
    </source>
</evidence>
<reference evidence="1 2" key="1">
    <citation type="submission" date="2023-01" db="EMBL/GenBank/DDBJ databases">
        <title>Analysis of 21 Apiospora genomes using comparative genomics revels a genus with tremendous synthesis potential of carbohydrate active enzymes and secondary metabolites.</title>
        <authorList>
            <person name="Sorensen T."/>
        </authorList>
    </citation>
    <scope>NUCLEOTIDE SEQUENCE [LARGE SCALE GENOMIC DNA]</scope>
    <source>
        <strain evidence="1 2">CBS 114990</strain>
    </source>
</reference>
<dbReference type="PANTHER" id="PTHR39596:SF4">
    <property type="entry name" value="HET DOMAIN PROTEIN (AFU_ORTHOLOGUE AFUA_3G03140)-RELATED"/>
    <property type="match status" value="1"/>
</dbReference>
<sequence>MNHIIPAGDTPHPSVGFFARQRVFEPDDFFTIPVLYGFDSVETLVERGLLAESQLKNEGKQAVATFLQEWLWFAFLARMTHQKIDSNDFVDGNRGLDTTRLKRVINTWVQDEGGYYKEHQHCTYPQHRYIKGTLALGYARRFLVKHLSYEARDTDTFPDTPHKSLLTAKDDNSVHNDVAPELTLSIAILGQILQAQRSQFRGDDIGLDEAWRKSMAGFGDWGYSRLSRERMLGNHWCPSLVRKVESTMTGSCEVYFASSLTAPDCEGHDLCNIFTCKKSYKRDFAALHMRACDKNCGTPIDLGPGILDGKVSDNIAKGLTPLVTYSNGRLTLQLQHDFNTLVIPSVMSQSADVPFWIDVICLPTQVKSKNLALAQLRNIFSQAKATIVWDRNFIMGEYKTDIIKMNVQLRLGVWSRRLWTLLEAVLSKDIHLAFGDGRLSGLDDLNTAKQVAKRTRSDPYHYIPKAADPFTEATWSLRKALQEQPHEEKAPRKQKSLVLQAWLAVQFYGPRNPEDEPFILASMLGLDPKPVLEIQDARNKDILAAKRMVCLLDGINMKPNLGIPAGIIFLPPPQLTMEAVPETRGYNWAPRTWLSKQAHPFPPYETLQRPATLGKQGLIVDFSGIQLHAIEAWPHSKKFFIPLGQSMHEWLKVDAQSHKTGQADQEKQTDEDWVGFWKQEVGKSVDPNHPLIVLSSPRLREQWDIGVLVRKKGTIRNGQIRWVEQICRVRTRLETNPAIIQKQVNMFRGAKETAMFGTRLDECSWCIDGGS</sequence>
<dbReference type="PANTHER" id="PTHR39596">
    <property type="match status" value="1"/>
</dbReference>
<name>A0ABR1WXM4_9PEZI</name>
<keyword evidence="2" id="KW-1185">Reference proteome</keyword>
<dbReference type="EMBL" id="JAQQWN010000004">
    <property type="protein sequence ID" value="KAK8087907.1"/>
    <property type="molecule type" value="Genomic_DNA"/>
</dbReference>
<accession>A0ABR1WXM4</accession>
<evidence type="ECO:0008006" key="3">
    <source>
        <dbReference type="Google" id="ProtNLM"/>
    </source>
</evidence>
<comment type="caution">
    <text evidence="1">The sequence shown here is derived from an EMBL/GenBank/DDBJ whole genome shotgun (WGS) entry which is preliminary data.</text>
</comment>
<dbReference type="Proteomes" id="UP001433268">
    <property type="component" value="Unassembled WGS sequence"/>
</dbReference>
<gene>
    <name evidence="1" type="ORF">PG997_002868</name>
</gene>